<evidence type="ECO:0000313" key="1">
    <source>
        <dbReference type="EMBL" id="VDP42953.1"/>
    </source>
</evidence>
<dbReference type="STRING" id="6186.A0A183K7V5"/>
<reference evidence="1 2" key="2">
    <citation type="submission" date="2018-11" db="EMBL/GenBank/DDBJ databases">
        <authorList>
            <consortium name="Pathogen Informatics"/>
        </authorList>
    </citation>
    <scope>NUCLEOTIDE SEQUENCE [LARGE SCALE GENOMIC DNA]</scope>
    <source>
        <strain evidence="1">Dakar</strain>
        <strain evidence="2">Dakar, Senegal</strain>
    </source>
</reference>
<accession>A0A183K7V5</accession>
<protein>
    <submittedName>
        <fullName evidence="3">DUF772 domain-containing protein</fullName>
    </submittedName>
</protein>
<reference evidence="3" key="1">
    <citation type="submission" date="2016-06" db="UniProtKB">
        <authorList>
            <consortium name="WormBaseParasite"/>
        </authorList>
    </citation>
    <scope>IDENTIFICATION</scope>
</reference>
<sequence length="91" mass="10421">MLTSRHLSKIDFIPSSIKQAIAALKKPYDGRPDGIPPSFLKYGSREFPLFCLKLFDLSMEYGTYQSVWKTSLISPRFKTGSRSDTINYRPI</sequence>
<proteinExistence type="predicted"/>
<evidence type="ECO:0000313" key="3">
    <source>
        <dbReference type="WBParaSite" id="SCUD_0001108401-mRNA-1"/>
    </source>
</evidence>
<dbReference type="EMBL" id="UZAK01034184">
    <property type="protein sequence ID" value="VDP42953.1"/>
    <property type="molecule type" value="Genomic_DNA"/>
</dbReference>
<name>A0A183K7V5_9TREM</name>
<gene>
    <name evidence="1" type="ORF">SCUD_LOCUS11084</name>
</gene>
<organism evidence="3">
    <name type="scientific">Schistosoma curassoni</name>
    <dbReference type="NCBI Taxonomy" id="6186"/>
    <lineage>
        <taxon>Eukaryota</taxon>
        <taxon>Metazoa</taxon>
        <taxon>Spiralia</taxon>
        <taxon>Lophotrochozoa</taxon>
        <taxon>Platyhelminthes</taxon>
        <taxon>Trematoda</taxon>
        <taxon>Digenea</taxon>
        <taxon>Strigeidida</taxon>
        <taxon>Schistosomatoidea</taxon>
        <taxon>Schistosomatidae</taxon>
        <taxon>Schistosoma</taxon>
    </lineage>
</organism>
<evidence type="ECO:0000313" key="2">
    <source>
        <dbReference type="Proteomes" id="UP000279833"/>
    </source>
</evidence>
<keyword evidence="2" id="KW-1185">Reference proteome</keyword>
<dbReference type="AlphaFoldDB" id="A0A183K7V5"/>
<dbReference type="WBParaSite" id="SCUD_0001108401-mRNA-1">
    <property type="protein sequence ID" value="SCUD_0001108401-mRNA-1"/>
    <property type="gene ID" value="SCUD_0001108401"/>
</dbReference>
<dbReference type="Proteomes" id="UP000279833">
    <property type="component" value="Unassembled WGS sequence"/>
</dbReference>